<name>L8JDW4_9GAMM</name>
<dbReference type="RefSeq" id="WP_007463084.1">
    <property type="nucleotide sequence ID" value="NZ_AMZO01000006.1"/>
</dbReference>
<reference evidence="6 7" key="1">
    <citation type="submission" date="2012-12" db="EMBL/GenBank/DDBJ databases">
        <title>Genome Assembly of Photobacterium sp. AK15.</title>
        <authorList>
            <person name="Khatri I."/>
            <person name="Vaidya B."/>
            <person name="Srinivas T.N.R."/>
            <person name="Subramanian S."/>
            <person name="Pinnaka A."/>
        </authorList>
    </citation>
    <scope>NUCLEOTIDE SEQUENCE [LARGE SCALE GENOMIC DNA]</scope>
    <source>
        <strain evidence="6 7">AK15</strain>
    </source>
</reference>
<dbReference type="SUPFAM" id="SSF53850">
    <property type="entry name" value="Periplasmic binding protein-like II"/>
    <property type="match status" value="1"/>
</dbReference>
<feature type="domain" description="HTH lysR-type" evidence="5">
    <location>
        <begin position="1"/>
        <end position="61"/>
    </location>
</feature>
<dbReference type="InterPro" id="IPR036388">
    <property type="entry name" value="WH-like_DNA-bd_sf"/>
</dbReference>
<organism evidence="6 7">
    <name type="scientific">Photobacterium marinum</name>
    <dbReference type="NCBI Taxonomy" id="1056511"/>
    <lineage>
        <taxon>Bacteria</taxon>
        <taxon>Pseudomonadati</taxon>
        <taxon>Pseudomonadota</taxon>
        <taxon>Gammaproteobacteria</taxon>
        <taxon>Vibrionales</taxon>
        <taxon>Vibrionaceae</taxon>
        <taxon>Photobacterium</taxon>
    </lineage>
</organism>
<dbReference type="GO" id="GO:0043565">
    <property type="term" value="F:sequence-specific DNA binding"/>
    <property type="evidence" value="ECO:0007669"/>
    <property type="project" value="TreeGrafter"/>
</dbReference>
<accession>L8JDW4</accession>
<evidence type="ECO:0000256" key="3">
    <source>
        <dbReference type="ARBA" id="ARBA00023125"/>
    </source>
</evidence>
<proteinExistence type="inferred from homology"/>
<dbReference type="Gene3D" id="1.10.10.10">
    <property type="entry name" value="Winged helix-like DNA-binding domain superfamily/Winged helix DNA-binding domain"/>
    <property type="match status" value="1"/>
</dbReference>
<dbReference type="SUPFAM" id="SSF46785">
    <property type="entry name" value="Winged helix' DNA-binding domain"/>
    <property type="match status" value="1"/>
</dbReference>
<gene>
    <name evidence="6" type="ORF">C942_04151</name>
</gene>
<dbReference type="Pfam" id="PF00126">
    <property type="entry name" value="HTH_1"/>
    <property type="match status" value="1"/>
</dbReference>
<evidence type="ECO:0000256" key="2">
    <source>
        <dbReference type="ARBA" id="ARBA00023015"/>
    </source>
</evidence>
<dbReference type="InterPro" id="IPR000847">
    <property type="entry name" value="LysR_HTH_N"/>
</dbReference>
<comment type="similarity">
    <text evidence="1">Belongs to the LysR transcriptional regulatory family.</text>
</comment>
<keyword evidence="7" id="KW-1185">Reference proteome</keyword>
<comment type="caution">
    <text evidence="6">The sequence shown here is derived from an EMBL/GenBank/DDBJ whole genome shotgun (WGS) entry which is preliminary data.</text>
</comment>
<keyword evidence="4" id="KW-0804">Transcription</keyword>
<dbReference type="OrthoDB" id="9785745at2"/>
<dbReference type="InterPro" id="IPR005119">
    <property type="entry name" value="LysR_subst-bd"/>
</dbReference>
<dbReference type="Pfam" id="PF03466">
    <property type="entry name" value="LysR_substrate"/>
    <property type="match status" value="1"/>
</dbReference>
<dbReference type="AlphaFoldDB" id="L8JDW4"/>
<evidence type="ECO:0000256" key="4">
    <source>
        <dbReference type="ARBA" id="ARBA00023163"/>
    </source>
</evidence>
<evidence type="ECO:0000259" key="5">
    <source>
        <dbReference type="PROSITE" id="PS50931"/>
    </source>
</evidence>
<dbReference type="PANTHER" id="PTHR30537">
    <property type="entry name" value="HTH-TYPE TRANSCRIPTIONAL REGULATOR"/>
    <property type="match status" value="1"/>
</dbReference>
<dbReference type="GO" id="GO:0006351">
    <property type="term" value="P:DNA-templated transcription"/>
    <property type="evidence" value="ECO:0007669"/>
    <property type="project" value="TreeGrafter"/>
</dbReference>
<evidence type="ECO:0000313" key="6">
    <source>
        <dbReference type="EMBL" id="ELR66453.1"/>
    </source>
</evidence>
<dbReference type="PROSITE" id="PS50931">
    <property type="entry name" value="HTH_LYSR"/>
    <property type="match status" value="1"/>
</dbReference>
<dbReference type="Gene3D" id="3.40.190.290">
    <property type="match status" value="1"/>
</dbReference>
<dbReference type="InterPro" id="IPR036390">
    <property type="entry name" value="WH_DNA-bd_sf"/>
</dbReference>
<dbReference type="PANTHER" id="PTHR30537:SF14">
    <property type="entry name" value="TRANSCRIPTIONAL REGULATOR LYSR FAMILY"/>
    <property type="match status" value="1"/>
</dbReference>
<dbReference type="InterPro" id="IPR058163">
    <property type="entry name" value="LysR-type_TF_proteobact-type"/>
</dbReference>
<evidence type="ECO:0000256" key="1">
    <source>
        <dbReference type="ARBA" id="ARBA00009437"/>
    </source>
</evidence>
<dbReference type="Proteomes" id="UP000011134">
    <property type="component" value="Unassembled WGS sequence"/>
</dbReference>
<dbReference type="CDD" id="cd08422">
    <property type="entry name" value="PBP2_CrgA_like"/>
    <property type="match status" value="1"/>
</dbReference>
<keyword evidence="3" id="KW-0238">DNA-binding</keyword>
<dbReference type="EMBL" id="AMZO01000006">
    <property type="protein sequence ID" value="ELR66453.1"/>
    <property type="molecule type" value="Genomic_DNA"/>
</dbReference>
<keyword evidence="2" id="KW-0805">Transcription regulation</keyword>
<protein>
    <submittedName>
        <fullName evidence="6">Transcriptional regulator</fullName>
    </submittedName>
</protein>
<evidence type="ECO:0000313" key="7">
    <source>
        <dbReference type="Proteomes" id="UP000011134"/>
    </source>
</evidence>
<sequence>MEIKWLTYIPIYIALCEEKSIAGAARRLNCSNAHVSRQLKQLEDILSVQLIQRTTRQFNLTYDGVEFYKQVKYLFESAEVINEKLCSTEKVVGKLRVAASASFGAILLTEPLAQFYQAYPRLEIEIIFTESPLDLMESGFDVAFFMTDSPPEGYVGHYLRSLHCKPFAHESYIKSHGEIEHPSELDKYNHILYRNTEFMLDNWTFQNKTTKEEVLIKLKGAFSVNLVSSMVDAMLSGCGVTMLDDLALSKLPQEKRKEVIQLVPDWETSPILPLYILYPKREHLPKRTRVFVDFFRNHLKGV</sequence>
<dbReference type="PATRIC" id="fig|1056511.3.peg.981"/>
<dbReference type="GO" id="GO:0003700">
    <property type="term" value="F:DNA-binding transcription factor activity"/>
    <property type="evidence" value="ECO:0007669"/>
    <property type="project" value="InterPro"/>
</dbReference>